<keyword evidence="2" id="KW-1185">Reference proteome</keyword>
<sequence length="794" mass="91964">MKFNSTKEAWNFWTVYGGHIGFDVRVNYENKSKIDGVITSARYICSNEGYGAKDKRDHKTRRPRAETRTGCKVRMGITIDREIGNYELHELHVEHNHVLQLHGTCHLMPSQRKISTLQAFEIETADDSGIVPKEAHELPSRQVGGPTNLGYTRRDHKNYLRTKRQRELIYGEAATMLKYFQDKKSENSAFEYDVQLDCDEKIANIFWDDARMIIDYAHFGDVVTFDTTFGTNKEYRPFGVFVGFNHFRETVIFGAALLYDETFDSFKWLFNTFLSVHNKRQPRTIFTDQDTAMGKAINAVFIEAWHGLCNFHIMQNAMKHLPQKKKDEDGPNVLAEFSACMYKYENAEAFEAAFTALRSKVDTQTWLDSIYKVKEKWARCFMRNAYTLGMRSTQLSESLNIDLKNHLKSDLDILRFFKHLERVVQGKRDNELNEEYESRKKVARVRIRTPAIIQASKVYTPRIFEDFQDEYERSISTYIKPSEEHNIYNVAIASLDPESTYEEESRVLVDHEEQQVSCSCGQFERLGILCCHALKALDVMNIKYLSSHYILKRWTREARSGTIQDSHGNIILEDPRVGDRLCLKFFIHKFHGIASKALVSEECSKLVDDALESLSKKVEEEASSTTCRNEATWEEPDGSLQTACLKKKEIQKKNSRRTKSWIEKQRPNKKKRKTTKLVPENQSCDRGEKDMPTTQHQATTEQPAGINENGLQEYGWMTRLLMINHTTSRSETIQNRRHTHLGENKDAHENNKVRQKFTSVLSHVEVAVRWRSGSLAVGRWAPRLQPPGQPPSSR</sequence>
<name>A0ACD5Y3R5_AVESA</name>
<reference evidence="1" key="2">
    <citation type="submission" date="2025-09" db="UniProtKB">
        <authorList>
            <consortium name="EnsemblPlants"/>
        </authorList>
    </citation>
    <scope>IDENTIFICATION</scope>
</reference>
<proteinExistence type="predicted"/>
<evidence type="ECO:0000313" key="2">
    <source>
        <dbReference type="Proteomes" id="UP001732700"/>
    </source>
</evidence>
<organism evidence="1 2">
    <name type="scientific">Avena sativa</name>
    <name type="common">Oat</name>
    <dbReference type="NCBI Taxonomy" id="4498"/>
    <lineage>
        <taxon>Eukaryota</taxon>
        <taxon>Viridiplantae</taxon>
        <taxon>Streptophyta</taxon>
        <taxon>Embryophyta</taxon>
        <taxon>Tracheophyta</taxon>
        <taxon>Spermatophyta</taxon>
        <taxon>Magnoliopsida</taxon>
        <taxon>Liliopsida</taxon>
        <taxon>Poales</taxon>
        <taxon>Poaceae</taxon>
        <taxon>BOP clade</taxon>
        <taxon>Pooideae</taxon>
        <taxon>Poodae</taxon>
        <taxon>Poeae</taxon>
        <taxon>Poeae Chloroplast Group 1 (Aveneae type)</taxon>
        <taxon>Aveninae</taxon>
        <taxon>Avena</taxon>
    </lineage>
</organism>
<accession>A0ACD5Y3R5</accession>
<dbReference type="EnsemblPlants" id="AVESA.00010b.r2.5CG0900150.1">
    <property type="protein sequence ID" value="AVESA.00010b.r2.5CG0900150.1.CDS"/>
    <property type="gene ID" value="AVESA.00010b.r2.5CG0900150"/>
</dbReference>
<evidence type="ECO:0000313" key="1">
    <source>
        <dbReference type="EnsemblPlants" id="AVESA.00010b.r2.5CG0900150.1.CDS"/>
    </source>
</evidence>
<protein>
    <submittedName>
        <fullName evidence="1">Uncharacterized protein</fullName>
    </submittedName>
</protein>
<dbReference type="Proteomes" id="UP001732700">
    <property type="component" value="Chromosome 5C"/>
</dbReference>
<reference evidence="1" key="1">
    <citation type="submission" date="2021-05" db="EMBL/GenBank/DDBJ databases">
        <authorList>
            <person name="Scholz U."/>
            <person name="Mascher M."/>
            <person name="Fiebig A."/>
        </authorList>
    </citation>
    <scope>NUCLEOTIDE SEQUENCE [LARGE SCALE GENOMIC DNA]</scope>
</reference>